<protein>
    <recommendedName>
        <fullName evidence="2">HIT domain-containing protein</fullName>
    </recommendedName>
</protein>
<dbReference type="PROSITE" id="PS51084">
    <property type="entry name" value="HIT_2"/>
    <property type="match status" value="1"/>
</dbReference>
<evidence type="ECO:0000313" key="4">
    <source>
        <dbReference type="Proteomes" id="UP000660265"/>
    </source>
</evidence>
<feature type="domain" description="HIT" evidence="2">
    <location>
        <begin position="1"/>
        <end position="47"/>
    </location>
</feature>
<comment type="caution">
    <text evidence="3">The sequence shown here is derived from an EMBL/GenBank/DDBJ whole genome shotgun (WGS) entry which is preliminary data.</text>
</comment>
<dbReference type="EMBL" id="BMMV01000021">
    <property type="protein sequence ID" value="GGK16789.1"/>
    <property type="molecule type" value="Genomic_DNA"/>
</dbReference>
<dbReference type="Proteomes" id="UP000660265">
    <property type="component" value="Unassembled WGS sequence"/>
</dbReference>
<feature type="short sequence motif" description="Histidine triad motif" evidence="1">
    <location>
        <begin position="32"/>
        <end position="36"/>
    </location>
</feature>
<evidence type="ECO:0000256" key="1">
    <source>
        <dbReference type="PROSITE-ProRule" id="PRU00464"/>
    </source>
</evidence>
<evidence type="ECO:0000313" key="3">
    <source>
        <dbReference type="EMBL" id="GGK16789.1"/>
    </source>
</evidence>
<reference evidence="4" key="1">
    <citation type="journal article" date="2019" name="Int. J. Syst. Evol. Microbiol.">
        <title>The Global Catalogue of Microorganisms (GCM) 10K type strain sequencing project: providing services to taxonomists for standard genome sequencing and annotation.</title>
        <authorList>
            <consortium name="The Broad Institute Genomics Platform"/>
            <consortium name="The Broad Institute Genome Sequencing Center for Infectious Disease"/>
            <person name="Wu L."/>
            <person name="Ma J."/>
        </authorList>
    </citation>
    <scope>NUCLEOTIDE SEQUENCE [LARGE SCALE GENOMIC DNA]</scope>
    <source>
        <strain evidence="4">CGMCC 4.7275</strain>
    </source>
</reference>
<organism evidence="3 4">
    <name type="scientific">Streptomyces camponoticapitis</name>
    <dbReference type="NCBI Taxonomy" id="1616125"/>
    <lineage>
        <taxon>Bacteria</taxon>
        <taxon>Bacillati</taxon>
        <taxon>Actinomycetota</taxon>
        <taxon>Actinomycetes</taxon>
        <taxon>Kitasatosporales</taxon>
        <taxon>Streptomycetaceae</taxon>
        <taxon>Streptomyces</taxon>
    </lineage>
</organism>
<dbReference type="SUPFAM" id="SSF54197">
    <property type="entry name" value="HIT-like"/>
    <property type="match status" value="1"/>
</dbReference>
<dbReference type="Gene3D" id="3.30.428.10">
    <property type="entry name" value="HIT-like"/>
    <property type="match status" value="1"/>
</dbReference>
<dbReference type="InterPro" id="IPR011146">
    <property type="entry name" value="HIT-like"/>
</dbReference>
<keyword evidence="4" id="KW-1185">Reference proteome</keyword>
<proteinExistence type="predicted"/>
<dbReference type="InterPro" id="IPR036265">
    <property type="entry name" value="HIT-like_sf"/>
</dbReference>
<name>A0ABQ2ELY8_9ACTN</name>
<sequence>MGRWNSAAARALRDVAGAEHVYAAVIGDQVSHLHVHLLPRYPGTPRQYWWTRVDEWPEAPRGGEEAASQLVERLRASL</sequence>
<evidence type="ECO:0000259" key="2">
    <source>
        <dbReference type="PROSITE" id="PS51084"/>
    </source>
</evidence>
<accession>A0ABQ2ELY8</accession>
<gene>
    <name evidence="3" type="ORF">GCM10011583_55900</name>
</gene>